<evidence type="ECO:0000256" key="2">
    <source>
        <dbReference type="ARBA" id="ARBA00008387"/>
    </source>
</evidence>
<name>A0ABS8QEB0_9BURK</name>
<evidence type="ECO:0000256" key="1">
    <source>
        <dbReference type="ARBA" id="ARBA00004561"/>
    </source>
</evidence>
<dbReference type="RefSeq" id="WP_231060752.1">
    <property type="nucleotide sequence ID" value="NZ_JAJNOC010000013.1"/>
</dbReference>
<evidence type="ECO:0000313" key="10">
    <source>
        <dbReference type="Proteomes" id="UP001179361"/>
    </source>
</evidence>
<keyword evidence="6" id="KW-0281">Fimbrium</keyword>
<dbReference type="EMBL" id="JAJNOC010000013">
    <property type="protein sequence ID" value="MCD2519481.1"/>
    <property type="molecule type" value="Genomic_DNA"/>
</dbReference>
<evidence type="ECO:0000313" key="9">
    <source>
        <dbReference type="EMBL" id="MCD2519481.1"/>
    </source>
</evidence>
<evidence type="ECO:0000256" key="5">
    <source>
        <dbReference type="ARBA" id="ARBA00022837"/>
    </source>
</evidence>
<gene>
    <name evidence="9" type="ORF">LQ564_24560</name>
</gene>
<dbReference type="Pfam" id="PF05567">
    <property type="entry name" value="T4P_PilY1"/>
    <property type="match status" value="1"/>
</dbReference>
<keyword evidence="3" id="KW-1029">Fimbrium biogenesis</keyword>
<comment type="similarity">
    <text evidence="2">Belongs to the PilY1 family.</text>
</comment>
<reference evidence="9" key="1">
    <citation type="submission" date="2021-11" db="EMBL/GenBank/DDBJ databases">
        <title>The complete genome of Massilia sp sp. G4R7.</title>
        <authorList>
            <person name="Liu L."/>
            <person name="Yue J."/>
            <person name="Yuan J."/>
            <person name="Yang F."/>
            <person name="Li L."/>
        </authorList>
    </citation>
    <scope>NUCLEOTIDE SEQUENCE</scope>
    <source>
        <strain evidence="9">G4R7</strain>
    </source>
</reference>
<sequence length="1530" mass="161588">MNRIFSRILSALAVFTALGALLAPAYAGPTEIANLPLLNMTGSGTVKPNLMLLYDNSGSMSSAFTPDYVDDGTSCRARETIAAGIRGCRIGDPPFASPDFNKQYYDPRVRYLPPVRADGSSFTSQTRSATGGWTSVTTDGFNVNRTDLTGAGANNTNLVSGFPDLRWCDGSGNCSANTIGYVFPNEERYTAQSFTANPYYYLINVAEYCSDQALTNCRVTAVNATAPAGYPYPARVRWCDSRALTNCQAKYVGNFKYPRYSDPNRPAEWYGTIAIGASTSTSAMTLSSVTASGPAGSVVITNVAVTAASGTNTAAKQQAVANALAASIIAKAGLAQPYTACVKTPTGGGVPACSTYGITLDGTNVVAVVPISCPSGTSGKPVPTCTLLKDGSRAGTTLSVSSGTASTALLYVSGSTNPTKNQVQSQLNYGGVAMFSSSLTFNRGINAAAVAAALRDKIGTKGTVRAWVGGTSGSGAICQAAPNTALCLVDSAADAEGKNITGNLPTNNTSGRTTYLGFSVSAAVSDGIPTSVTELGASVFVRTDIVSSRSSYPKSLGRSDCAAETSCSYDEEMTNFANWYAYYKTRNQMMKTTVGQAFQPIGDNYNVGLTSLSSAAAEGSMMKPNRFSGTHRSNWYDTLYAMNGSQSTPIRQALHAIGKLYANQAPYEYQGDNQVVKFPCQQNFTIVTTDGYWNGNAAATVVSNDETESASRFCLRSKGCVDATSQTANSLADVALYWYNGGSNDDTTSLRPAMEDWTRPGLVPAAPGENQRLHMKTYTLGLGVDGIMNYEPNYDTAVREGGDFYKLITGVTSGCPWNGGGAYVWPDPKTGDNGGSAAYQSRVDDLWHAAINGHGKYFSASDPLQVVEGLRSALSNIEVKSGAAAASATSTPNVSQYDNDIYSATFTTVKWFGQLTKRAIDPVTGDVGANDLWNSSTVVGRKVEDSADSRRILMLDVGTRALKDFDYAEMSAGERAWFDNKCGAMSQCANLSSTNRAIVNSGANVVNWLRGQQQYADDTVMRAYSRSETIPQGMSSTVPLVLGDIASAKPAFVRDPRKKYPRAGYEDFAVDNADRPGTVYAAANDGMLHAFASTDGEELWAYVPRITMKKLHLQASVNYGVNHQYTVDGSPETADVQINGEWRTVLVGGLNAGGRGYYALDVTDPAQPRGLWELCADASVCSGINYEPEIGLSFGNAQFGTWKNASGAERWVVFLTSGYNNIPGTDGVNTGSGKGFLFVVDVATGQVLDRISTNAGTTTTPSGFAKITAITENPTIDPLVTYVYGGDNQGQMWRFDFTSPGTVRTIKMGDAGANQPITTRPDVALCQVERTNTDGSKTLDVQRVVAFGTGRLLDIGDIGNTAVQSAYVLGDTGVAVSAAQWRTTSSMIKMTLTKTTTAAGDLYASDGAAVDLSKHAGWYVDFDRNAGERVNLDPNIVLGTLRVVTNIPSSSSSCSVGGTSNIYGFDLCTGKGSGQTLSNNAGVVGSTDISLPDGSTYTLATPATGGIIKVPTTSAVKIPTRRSGVRRVRE</sequence>
<feature type="signal peptide" evidence="7">
    <location>
        <begin position="1"/>
        <end position="27"/>
    </location>
</feature>
<dbReference type="InterPro" id="IPR008707">
    <property type="entry name" value="B-propeller_PilY1"/>
</dbReference>
<comment type="subcellular location">
    <subcellularLocation>
        <location evidence="1">Fimbrium</location>
    </subcellularLocation>
</comment>
<evidence type="ECO:0000256" key="7">
    <source>
        <dbReference type="SAM" id="SignalP"/>
    </source>
</evidence>
<protein>
    <recommendedName>
        <fullName evidence="8">PilY1 beta-propeller domain-containing protein</fullName>
    </recommendedName>
</protein>
<evidence type="ECO:0000259" key="8">
    <source>
        <dbReference type="Pfam" id="PF05567"/>
    </source>
</evidence>
<proteinExistence type="inferred from homology"/>
<organism evidence="9 10">
    <name type="scientific">Massilia phyllostachyos</name>
    <dbReference type="NCBI Taxonomy" id="2898585"/>
    <lineage>
        <taxon>Bacteria</taxon>
        <taxon>Pseudomonadati</taxon>
        <taxon>Pseudomonadota</taxon>
        <taxon>Betaproteobacteria</taxon>
        <taxon>Burkholderiales</taxon>
        <taxon>Oxalobacteraceae</taxon>
        <taxon>Telluria group</taxon>
        <taxon>Massilia</taxon>
    </lineage>
</organism>
<keyword evidence="4" id="KW-0479">Metal-binding</keyword>
<accession>A0ABS8QEB0</accession>
<evidence type="ECO:0000256" key="3">
    <source>
        <dbReference type="ARBA" id="ARBA00022558"/>
    </source>
</evidence>
<evidence type="ECO:0000256" key="4">
    <source>
        <dbReference type="ARBA" id="ARBA00022723"/>
    </source>
</evidence>
<feature type="chain" id="PRO_5046387371" description="PilY1 beta-propeller domain-containing protein" evidence="7">
    <location>
        <begin position="28"/>
        <end position="1530"/>
    </location>
</feature>
<keyword evidence="5" id="KW-0106">Calcium</keyword>
<evidence type="ECO:0000256" key="6">
    <source>
        <dbReference type="ARBA" id="ARBA00023263"/>
    </source>
</evidence>
<keyword evidence="7" id="KW-0732">Signal</keyword>
<dbReference type="Proteomes" id="UP001179361">
    <property type="component" value="Unassembled WGS sequence"/>
</dbReference>
<keyword evidence="10" id="KW-1185">Reference proteome</keyword>
<dbReference type="InterPro" id="IPR011047">
    <property type="entry name" value="Quinoprotein_ADH-like_sf"/>
</dbReference>
<comment type="caution">
    <text evidence="9">The sequence shown here is derived from an EMBL/GenBank/DDBJ whole genome shotgun (WGS) entry which is preliminary data.</text>
</comment>
<dbReference type="SUPFAM" id="SSF50998">
    <property type="entry name" value="Quinoprotein alcohol dehydrogenase-like"/>
    <property type="match status" value="1"/>
</dbReference>
<feature type="domain" description="PilY1 beta-propeller" evidence="8">
    <location>
        <begin position="1061"/>
        <end position="1393"/>
    </location>
</feature>